<evidence type="ECO:0000313" key="1">
    <source>
        <dbReference type="EMBL" id="KAI8000745.1"/>
    </source>
</evidence>
<dbReference type="EMBL" id="CM045765">
    <property type="protein sequence ID" value="KAI8000745.1"/>
    <property type="molecule type" value="Genomic_DNA"/>
</dbReference>
<evidence type="ECO:0000313" key="2">
    <source>
        <dbReference type="Proteomes" id="UP001060215"/>
    </source>
</evidence>
<proteinExistence type="predicted"/>
<sequence>MYRNCDFALFCFWGSSSSISRAKMEPMDIVGKTKEDALLPKVDADVDARPLHDNEAVLHKVHMPWLESVFD</sequence>
<name>A0ACC0GI65_9ERIC</name>
<keyword evidence="2" id="KW-1185">Reference proteome</keyword>
<gene>
    <name evidence="1" type="ORF">LOK49_LG09G01401</name>
</gene>
<comment type="caution">
    <text evidence="1">The sequence shown here is derived from an EMBL/GenBank/DDBJ whole genome shotgun (WGS) entry which is preliminary data.</text>
</comment>
<accession>A0ACC0GI65</accession>
<reference evidence="1 2" key="1">
    <citation type="journal article" date="2022" name="Plant J.">
        <title>Chromosome-level genome of Camellia lanceoleosa provides a valuable resource for understanding genome evolution and self-incompatibility.</title>
        <authorList>
            <person name="Gong W."/>
            <person name="Xiao S."/>
            <person name="Wang L."/>
            <person name="Liao Z."/>
            <person name="Chang Y."/>
            <person name="Mo W."/>
            <person name="Hu G."/>
            <person name="Li W."/>
            <person name="Zhao G."/>
            <person name="Zhu H."/>
            <person name="Hu X."/>
            <person name="Ji K."/>
            <person name="Xiang X."/>
            <person name="Song Q."/>
            <person name="Yuan D."/>
            <person name="Jin S."/>
            <person name="Zhang L."/>
        </authorList>
    </citation>
    <scope>NUCLEOTIDE SEQUENCE [LARGE SCALE GENOMIC DNA]</scope>
    <source>
        <strain evidence="1">SQ_2022a</strain>
    </source>
</reference>
<organism evidence="1 2">
    <name type="scientific">Camellia lanceoleosa</name>
    <dbReference type="NCBI Taxonomy" id="1840588"/>
    <lineage>
        <taxon>Eukaryota</taxon>
        <taxon>Viridiplantae</taxon>
        <taxon>Streptophyta</taxon>
        <taxon>Embryophyta</taxon>
        <taxon>Tracheophyta</taxon>
        <taxon>Spermatophyta</taxon>
        <taxon>Magnoliopsida</taxon>
        <taxon>eudicotyledons</taxon>
        <taxon>Gunneridae</taxon>
        <taxon>Pentapetalae</taxon>
        <taxon>asterids</taxon>
        <taxon>Ericales</taxon>
        <taxon>Theaceae</taxon>
        <taxon>Camellia</taxon>
    </lineage>
</organism>
<dbReference type="Proteomes" id="UP001060215">
    <property type="component" value="Chromosome 8"/>
</dbReference>
<protein>
    <submittedName>
        <fullName evidence="1">Uncharacterized protein</fullName>
    </submittedName>
</protein>